<sequence>MYCLRRFSNKTKINIQTYYCFDKDMNINNNTQHIPNVFKSYGLKPVKNYDQADLLFTSMHDHFFKLVNIEHVHKCKYIYGLRCVNLFASKSTLPMIAPRRILPKTWILHKKTQKDDLLKHFKNDKPTKHLLLKSNVQRQTGLKIVTHKNDILHHEKYVVCQEILENPFLVNNRKIDIRIYVVIVCDQYKANMFIFNDGFIYYTKNEYTNDNDYTKDNEYTNDNDYTKNEYTNDNNKIDKDSIISSGYIDRKIYEENPLTLQNLYVYVGKSKEEKLKSSIRECFHVVFHSYYPYLKKNDINDGVNRFIILGADVSPDQDLNVKLLEMNKGPDLKAKDDRDRAVKEKLVHECINLLKTPDDSNHFFTKII</sequence>
<dbReference type="PANTHER" id="PTHR12241">
    <property type="entry name" value="TUBULIN POLYGLUTAMYLASE"/>
    <property type="match status" value="1"/>
</dbReference>
<dbReference type="EMBL" id="MN739485">
    <property type="protein sequence ID" value="QHT07764.1"/>
    <property type="molecule type" value="Genomic_DNA"/>
</dbReference>
<accession>A0A6C0CVJ1</accession>
<dbReference type="GO" id="GO:0005524">
    <property type="term" value="F:ATP binding"/>
    <property type="evidence" value="ECO:0007669"/>
    <property type="project" value="UniProtKB-KW"/>
</dbReference>
<keyword evidence="3" id="KW-0067">ATP-binding</keyword>
<dbReference type="PROSITE" id="PS51221">
    <property type="entry name" value="TTL"/>
    <property type="match status" value="1"/>
</dbReference>
<keyword evidence="1" id="KW-0436">Ligase</keyword>
<keyword evidence="2" id="KW-0547">Nucleotide-binding</keyword>
<dbReference type="GO" id="GO:0070740">
    <property type="term" value="F:tubulin-glutamic acid ligase activity"/>
    <property type="evidence" value="ECO:0007669"/>
    <property type="project" value="TreeGrafter"/>
</dbReference>
<evidence type="ECO:0000256" key="3">
    <source>
        <dbReference type="ARBA" id="ARBA00022840"/>
    </source>
</evidence>
<organism evidence="4">
    <name type="scientific">viral metagenome</name>
    <dbReference type="NCBI Taxonomy" id="1070528"/>
    <lineage>
        <taxon>unclassified sequences</taxon>
        <taxon>metagenomes</taxon>
        <taxon>organismal metagenomes</taxon>
    </lineage>
</organism>
<proteinExistence type="predicted"/>
<dbReference type="GO" id="GO:0015631">
    <property type="term" value="F:tubulin binding"/>
    <property type="evidence" value="ECO:0007669"/>
    <property type="project" value="TreeGrafter"/>
</dbReference>
<dbReference type="AlphaFoldDB" id="A0A6C0CVJ1"/>
<dbReference type="InterPro" id="IPR004344">
    <property type="entry name" value="TTL/TTLL_fam"/>
</dbReference>
<dbReference type="PANTHER" id="PTHR12241:SF147">
    <property type="entry name" value="TUBULIN POLYGLUTAMYLASE TTLL7"/>
    <property type="match status" value="1"/>
</dbReference>
<dbReference type="Pfam" id="PF03133">
    <property type="entry name" value="TTL"/>
    <property type="match status" value="1"/>
</dbReference>
<protein>
    <submittedName>
        <fullName evidence="4">Uncharacterized protein</fullName>
    </submittedName>
</protein>
<dbReference type="GO" id="GO:0000226">
    <property type="term" value="P:microtubule cytoskeleton organization"/>
    <property type="evidence" value="ECO:0007669"/>
    <property type="project" value="TreeGrafter"/>
</dbReference>
<reference evidence="4" key="1">
    <citation type="journal article" date="2020" name="Nature">
        <title>Giant virus diversity and host interactions through global metagenomics.</title>
        <authorList>
            <person name="Schulz F."/>
            <person name="Roux S."/>
            <person name="Paez-Espino D."/>
            <person name="Jungbluth S."/>
            <person name="Walsh D.A."/>
            <person name="Denef V.J."/>
            <person name="McMahon K.D."/>
            <person name="Konstantinidis K.T."/>
            <person name="Eloe-Fadrosh E.A."/>
            <person name="Kyrpides N.C."/>
            <person name="Woyke T."/>
        </authorList>
    </citation>
    <scope>NUCLEOTIDE SEQUENCE</scope>
    <source>
        <strain evidence="4">GVMAG-M-3300021964-36</strain>
    </source>
</reference>
<dbReference type="Gene3D" id="3.30.470.20">
    <property type="entry name" value="ATP-grasp fold, B domain"/>
    <property type="match status" value="1"/>
</dbReference>
<name>A0A6C0CVJ1_9ZZZZ</name>
<dbReference type="GO" id="GO:0036064">
    <property type="term" value="C:ciliary basal body"/>
    <property type="evidence" value="ECO:0007669"/>
    <property type="project" value="TreeGrafter"/>
</dbReference>
<evidence type="ECO:0000256" key="2">
    <source>
        <dbReference type="ARBA" id="ARBA00022741"/>
    </source>
</evidence>
<evidence type="ECO:0000256" key="1">
    <source>
        <dbReference type="ARBA" id="ARBA00022598"/>
    </source>
</evidence>
<evidence type="ECO:0000313" key="4">
    <source>
        <dbReference type="EMBL" id="QHT07764.1"/>
    </source>
</evidence>